<accession>A0A9P6SXI0</accession>
<dbReference type="EMBL" id="JAAAID010001658">
    <property type="protein sequence ID" value="KAG0009198.1"/>
    <property type="molecule type" value="Genomic_DNA"/>
</dbReference>
<dbReference type="AlphaFoldDB" id="A0A9P6SXI0"/>
<comment type="caution">
    <text evidence="3">The sequence shown here is derived from an EMBL/GenBank/DDBJ whole genome shotgun (WGS) entry which is preliminary data.</text>
</comment>
<reference evidence="3" key="1">
    <citation type="journal article" date="2020" name="Fungal Divers.">
        <title>Resolving the Mortierellaceae phylogeny through synthesis of multi-gene phylogenetics and phylogenomics.</title>
        <authorList>
            <person name="Vandepol N."/>
            <person name="Liber J."/>
            <person name="Desiro A."/>
            <person name="Na H."/>
            <person name="Kennedy M."/>
            <person name="Barry K."/>
            <person name="Grigoriev I.V."/>
            <person name="Miller A.N."/>
            <person name="O'Donnell K."/>
            <person name="Stajich J.E."/>
            <person name="Bonito G."/>
        </authorList>
    </citation>
    <scope>NUCLEOTIDE SEQUENCE</scope>
    <source>
        <strain evidence="3">NRRL 2769</strain>
    </source>
</reference>
<gene>
    <name evidence="3" type="ORF">BGZ80_002640</name>
</gene>
<keyword evidence="4" id="KW-1185">Reference proteome</keyword>
<evidence type="ECO:0000313" key="3">
    <source>
        <dbReference type="EMBL" id="KAG0009198.1"/>
    </source>
</evidence>
<evidence type="ECO:0000313" key="4">
    <source>
        <dbReference type="Proteomes" id="UP000703661"/>
    </source>
</evidence>
<feature type="region of interest" description="Disordered" evidence="1">
    <location>
        <begin position="56"/>
        <end position="79"/>
    </location>
</feature>
<evidence type="ECO:0000256" key="2">
    <source>
        <dbReference type="SAM" id="SignalP"/>
    </source>
</evidence>
<organism evidence="3 4">
    <name type="scientific">Entomortierella chlamydospora</name>
    <dbReference type="NCBI Taxonomy" id="101097"/>
    <lineage>
        <taxon>Eukaryota</taxon>
        <taxon>Fungi</taxon>
        <taxon>Fungi incertae sedis</taxon>
        <taxon>Mucoromycota</taxon>
        <taxon>Mortierellomycotina</taxon>
        <taxon>Mortierellomycetes</taxon>
        <taxon>Mortierellales</taxon>
        <taxon>Mortierellaceae</taxon>
        <taxon>Entomortierella</taxon>
    </lineage>
</organism>
<sequence>MKVISLLLVAALALTATPISEAKVGTVEPLSCPCGGKRDPWHPACCPSEESVSPKDAKAAASSSTVEPLNCPCGGKRDP</sequence>
<keyword evidence="2" id="KW-0732">Signal</keyword>
<proteinExistence type="predicted"/>
<feature type="chain" id="PRO_5040473231" evidence="2">
    <location>
        <begin position="23"/>
        <end position="79"/>
    </location>
</feature>
<name>A0A9P6SXI0_9FUNG</name>
<protein>
    <submittedName>
        <fullName evidence="3">Uncharacterized protein</fullName>
    </submittedName>
</protein>
<evidence type="ECO:0000256" key="1">
    <source>
        <dbReference type="SAM" id="MobiDB-lite"/>
    </source>
</evidence>
<feature type="signal peptide" evidence="2">
    <location>
        <begin position="1"/>
        <end position="22"/>
    </location>
</feature>
<dbReference type="Proteomes" id="UP000703661">
    <property type="component" value="Unassembled WGS sequence"/>
</dbReference>